<feature type="binding site" evidence="12">
    <location>
        <position position="652"/>
    </location>
    <ligand>
        <name>ATP</name>
        <dbReference type="ChEBI" id="CHEBI:30616"/>
    </ligand>
</feature>
<dbReference type="InterPro" id="IPR018490">
    <property type="entry name" value="cNMP-bd_dom_sf"/>
</dbReference>
<feature type="domain" description="Cyclic nucleotide-binding" evidence="15">
    <location>
        <begin position="379"/>
        <end position="498"/>
    </location>
</feature>
<comment type="similarity">
    <text evidence="1">Belongs to the protein kinase superfamily. AGC Ser/Thr protein kinase family. cGMP subfamily.</text>
</comment>
<dbReference type="PROSITE" id="PS00107">
    <property type="entry name" value="PROTEIN_KINASE_ATP"/>
    <property type="match status" value="1"/>
</dbReference>
<dbReference type="InterPro" id="IPR014710">
    <property type="entry name" value="RmlC-like_jellyroll"/>
</dbReference>
<evidence type="ECO:0000256" key="1">
    <source>
        <dbReference type="ARBA" id="ARBA00006352"/>
    </source>
</evidence>
<dbReference type="PROSITE" id="PS51285">
    <property type="entry name" value="AGC_KINASE_CTER"/>
    <property type="match status" value="1"/>
</dbReference>
<keyword evidence="5" id="KW-0808">Transferase</keyword>
<keyword evidence="7 17" id="KW-0418">Kinase</keyword>
<evidence type="ECO:0000256" key="6">
    <source>
        <dbReference type="ARBA" id="ARBA00022741"/>
    </source>
</evidence>
<dbReference type="SUPFAM" id="SSF56112">
    <property type="entry name" value="Protein kinase-like (PK-like)"/>
    <property type="match status" value="1"/>
</dbReference>
<feature type="domain" description="Cyclic nucleotide-binding" evidence="15">
    <location>
        <begin position="134"/>
        <end position="267"/>
    </location>
</feature>
<dbReference type="InterPro" id="IPR008271">
    <property type="entry name" value="Ser/Thr_kinase_AS"/>
</dbReference>
<keyword evidence="9" id="KW-0142">cGMP-binding</keyword>
<proteinExistence type="inferred from homology"/>
<evidence type="ECO:0000256" key="3">
    <source>
        <dbReference type="ARBA" id="ARBA00022527"/>
    </source>
</evidence>
<dbReference type="InterPro" id="IPR000719">
    <property type="entry name" value="Prot_kinase_dom"/>
</dbReference>
<dbReference type="EMBL" id="LGRX02000156">
    <property type="protein sequence ID" value="KAK3289371.1"/>
    <property type="molecule type" value="Genomic_DNA"/>
</dbReference>
<feature type="domain" description="Cyclic nucleotide-binding" evidence="15">
    <location>
        <begin position="270"/>
        <end position="370"/>
    </location>
</feature>
<keyword evidence="3" id="KW-0723">Serine/threonine-protein kinase</keyword>
<dbReference type="GO" id="GO:0030553">
    <property type="term" value="F:cGMP binding"/>
    <property type="evidence" value="ECO:0007669"/>
    <property type="project" value="UniProtKB-KW"/>
</dbReference>
<dbReference type="GO" id="GO:0004691">
    <property type="term" value="F:cAMP-dependent protein kinase activity"/>
    <property type="evidence" value="ECO:0007669"/>
    <property type="project" value="TreeGrafter"/>
</dbReference>
<evidence type="ECO:0000256" key="7">
    <source>
        <dbReference type="ARBA" id="ARBA00022777"/>
    </source>
</evidence>
<dbReference type="AlphaFoldDB" id="A0AAE0H5J8"/>
<reference evidence="17 18" key="1">
    <citation type="journal article" date="2015" name="Genome Biol. Evol.">
        <title>Comparative Genomics of a Bacterivorous Green Alga Reveals Evolutionary Causalities and Consequences of Phago-Mixotrophic Mode of Nutrition.</title>
        <authorList>
            <person name="Burns J.A."/>
            <person name="Paasch A."/>
            <person name="Narechania A."/>
            <person name="Kim E."/>
        </authorList>
    </citation>
    <scope>NUCLEOTIDE SEQUENCE [LARGE SCALE GENOMIC DNA]</scope>
    <source>
        <strain evidence="17 18">PLY_AMNH</strain>
    </source>
</reference>
<comment type="caution">
    <text evidence="17">The sequence shown here is derived from an EMBL/GenBank/DDBJ whole genome shotgun (WGS) entry which is preliminary data.</text>
</comment>
<evidence type="ECO:0000256" key="11">
    <source>
        <dbReference type="ARBA" id="ARBA00047462"/>
    </source>
</evidence>
<dbReference type="Pfam" id="PF00069">
    <property type="entry name" value="Pkinase"/>
    <property type="match status" value="1"/>
</dbReference>
<dbReference type="EC" id="2.7.11.12" evidence="2"/>
<comment type="catalytic activity">
    <reaction evidence="11">
        <text>L-seryl-[protein] + ATP = O-phospho-L-seryl-[protein] + ADP + H(+)</text>
        <dbReference type="Rhea" id="RHEA:17989"/>
        <dbReference type="Rhea" id="RHEA-COMP:9863"/>
        <dbReference type="Rhea" id="RHEA-COMP:11604"/>
        <dbReference type="ChEBI" id="CHEBI:15378"/>
        <dbReference type="ChEBI" id="CHEBI:29999"/>
        <dbReference type="ChEBI" id="CHEBI:30616"/>
        <dbReference type="ChEBI" id="CHEBI:83421"/>
        <dbReference type="ChEBI" id="CHEBI:456216"/>
        <dbReference type="EC" id="2.7.11.12"/>
    </reaction>
</comment>
<dbReference type="GO" id="GO:0004692">
    <property type="term" value="F:cGMP-dependent protein kinase activity"/>
    <property type="evidence" value="ECO:0007669"/>
    <property type="project" value="UniProtKB-EC"/>
</dbReference>
<evidence type="ECO:0000256" key="2">
    <source>
        <dbReference type="ARBA" id="ARBA00012428"/>
    </source>
</evidence>
<dbReference type="PANTHER" id="PTHR24353:SF143">
    <property type="entry name" value="PROTEIN KINASE DOMAIN-CONTAINING PROTEIN"/>
    <property type="match status" value="1"/>
</dbReference>
<evidence type="ECO:0000256" key="13">
    <source>
        <dbReference type="SAM" id="MobiDB-lite"/>
    </source>
</evidence>
<dbReference type="PRINTS" id="PR00103">
    <property type="entry name" value="CAMPKINASE"/>
</dbReference>
<dbReference type="Gene3D" id="3.30.200.20">
    <property type="entry name" value="Phosphorylase Kinase, domain 1"/>
    <property type="match status" value="1"/>
</dbReference>
<evidence type="ECO:0000259" key="16">
    <source>
        <dbReference type="PROSITE" id="PS51285"/>
    </source>
</evidence>
<dbReference type="Gene3D" id="1.10.510.10">
    <property type="entry name" value="Transferase(Phosphotransferase) domain 1"/>
    <property type="match status" value="1"/>
</dbReference>
<evidence type="ECO:0000313" key="17">
    <source>
        <dbReference type="EMBL" id="KAK3289371.1"/>
    </source>
</evidence>
<dbReference type="PROSITE" id="PS50011">
    <property type="entry name" value="PROTEIN_KINASE_DOM"/>
    <property type="match status" value="1"/>
</dbReference>
<dbReference type="PROSITE" id="PS00108">
    <property type="entry name" value="PROTEIN_KINASE_ST"/>
    <property type="match status" value="1"/>
</dbReference>
<evidence type="ECO:0000256" key="10">
    <source>
        <dbReference type="ARBA" id="ARBA00047298"/>
    </source>
</evidence>
<dbReference type="Gene3D" id="2.60.120.10">
    <property type="entry name" value="Jelly Rolls"/>
    <property type="match status" value="4"/>
</dbReference>
<dbReference type="InterPro" id="IPR011009">
    <property type="entry name" value="Kinase-like_dom_sf"/>
</dbReference>
<evidence type="ECO:0000256" key="5">
    <source>
        <dbReference type="ARBA" id="ARBA00022679"/>
    </source>
</evidence>
<evidence type="ECO:0000259" key="14">
    <source>
        <dbReference type="PROSITE" id="PS50011"/>
    </source>
</evidence>
<evidence type="ECO:0000259" key="15">
    <source>
        <dbReference type="PROSITE" id="PS50042"/>
    </source>
</evidence>
<dbReference type="SMART" id="SM00220">
    <property type="entry name" value="S_TKc"/>
    <property type="match status" value="1"/>
</dbReference>
<evidence type="ECO:0000313" key="18">
    <source>
        <dbReference type="Proteomes" id="UP001190700"/>
    </source>
</evidence>
<keyword evidence="4" id="KW-0140">cGMP</keyword>
<keyword evidence="18" id="KW-1185">Reference proteome</keyword>
<dbReference type="PROSITE" id="PS00889">
    <property type="entry name" value="CNMP_BINDING_2"/>
    <property type="match status" value="1"/>
</dbReference>
<evidence type="ECO:0000256" key="4">
    <source>
        <dbReference type="ARBA" id="ARBA00022535"/>
    </source>
</evidence>
<feature type="domain" description="Cyclic nucleotide-binding" evidence="15">
    <location>
        <begin position="501"/>
        <end position="598"/>
    </location>
</feature>
<feature type="domain" description="Protein kinase" evidence="14">
    <location>
        <begin position="625"/>
        <end position="882"/>
    </location>
</feature>
<evidence type="ECO:0000256" key="12">
    <source>
        <dbReference type="PROSITE-ProRule" id="PRU10141"/>
    </source>
</evidence>
<dbReference type="PANTHER" id="PTHR24353">
    <property type="entry name" value="CYCLIC NUCLEOTIDE-DEPENDENT PROTEIN KINASE"/>
    <property type="match status" value="1"/>
</dbReference>
<feature type="region of interest" description="Disordered" evidence="13">
    <location>
        <begin position="967"/>
        <end position="986"/>
    </location>
</feature>
<dbReference type="GO" id="GO:0005524">
    <property type="term" value="F:ATP binding"/>
    <property type="evidence" value="ECO:0007669"/>
    <property type="project" value="UniProtKB-UniRule"/>
</dbReference>
<dbReference type="PROSITE" id="PS50042">
    <property type="entry name" value="CNMP_BINDING_3"/>
    <property type="match status" value="4"/>
</dbReference>
<dbReference type="GO" id="GO:0005952">
    <property type="term" value="C:cAMP-dependent protein kinase complex"/>
    <property type="evidence" value="ECO:0007669"/>
    <property type="project" value="TreeGrafter"/>
</dbReference>
<evidence type="ECO:0000256" key="8">
    <source>
        <dbReference type="ARBA" id="ARBA00022840"/>
    </source>
</evidence>
<dbReference type="InterPro" id="IPR017441">
    <property type="entry name" value="Protein_kinase_ATP_BS"/>
</dbReference>
<organism evidence="17 18">
    <name type="scientific">Cymbomonas tetramitiformis</name>
    <dbReference type="NCBI Taxonomy" id="36881"/>
    <lineage>
        <taxon>Eukaryota</taxon>
        <taxon>Viridiplantae</taxon>
        <taxon>Chlorophyta</taxon>
        <taxon>Pyramimonadophyceae</taxon>
        <taxon>Pyramimonadales</taxon>
        <taxon>Pyramimonadaceae</taxon>
        <taxon>Cymbomonas</taxon>
    </lineage>
</organism>
<dbReference type="Pfam" id="PF00027">
    <property type="entry name" value="cNMP_binding"/>
    <property type="match status" value="4"/>
</dbReference>
<comment type="catalytic activity">
    <reaction evidence="10">
        <text>L-threonyl-[protein] + ATP = O-phospho-L-threonyl-[protein] + ADP + H(+)</text>
        <dbReference type="Rhea" id="RHEA:46608"/>
        <dbReference type="Rhea" id="RHEA-COMP:11060"/>
        <dbReference type="Rhea" id="RHEA-COMP:11605"/>
        <dbReference type="ChEBI" id="CHEBI:15378"/>
        <dbReference type="ChEBI" id="CHEBI:30013"/>
        <dbReference type="ChEBI" id="CHEBI:30616"/>
        <dbReference type="ChEBI" id="CHEBI:61977"/>
        <dbReference type="ChEBI" id="CHEBI:456216"/>
        <dbReference type="EC" id="2.7.11.12"/>
    </reaction>
</comment>
<sequence>MGNTCTTERLRSDVSGFSSEAWEWEDLVNVDDWDCLNLTVDHHSTGGSLLTSDRAALLQTTAITPENVRTRPGPKVPEVPENAVPKQGSFWRSRHSGFNFLTPTSTSEDHVLPSFPKSEEVIKSIRAATSSNLLFVVLDEEERELVIESMHKQTFPGGVNIILQGDSQNAHQFYTLESGYCEVYKQRQIYTHDGLVSPDSLGEKLPVVYGPGSGFGELALLYNAPRQATVRTVTDVEVWVMERKHYMHVKRRYNERIRKEKLQLLDAVPLFKVLNEAQLDLIKDALEPIAFREGQQILRKGDIGDKFYIVKRGEVVVKIHGEEKSRLGAGNYFGEKALIKDEIREADVFAASLVQCMFLTRVAFQSILGPMENLWRVKAMRKLSEQRLSNLSQELTMLHFEKGAVIYEQSDSGDSMFIVEEGLVLEVDEFNGSKNSEKRYLRGDYFGERTIVDTPIRDRTAMCLTKVTLACLDHACFCHCLGSVEEVLVAWRSEALRNVSVMKELTQDQRLMLARQMQVEKYSYRDLIVTAGESGSDFYIINSGEVAVIGNDGVTEVAELRAGDHFGDRSLITNQPREASIMAKVLVVGRELFGKILGTIEGSISTNSEGKFEDNTKMKVSLDTLTQISVLGVGAFGTVVLVQFQLAVYALKIMSKSLILSRNMLQQVKREKVIMGTLKCPFLVNMLSSFQDEENVYILMEKVLGGEFFMFLTQRKEPLPEVDARFYTACVVQAIEYMHLKGVMYRDLKPENLLIDATGYLKLTDYGVSKILRSGDKSFTMCGTPDYVAPEIINQTGHSHSVDWWALGVLVFEMVTSSTPFGSDDPMELMKNITNGRIKWARSRGVSSQCKDFIMRLLEKNPSQRLGAMAAGTLDIRKHPWFSENNFDWKGLQTLTLEAPYKPILSGPKDTSNFAYIPMEQAELLGEDSKEAKANARKVPTGADDPFLDCVDAVGWATKMLIAHDKAEKEMASQNSNNPPPWRDVD</sequence>
<evidence type="ECO:0000256" key="9">
    <source>
        <dbReference type="ARBA" id="ARBA00022992"/>
    </source>
</evidence>
<dbReference type="CDD" id="cd00038">
    <property type="entry name" value="CAP_ED"/>
    <property type="match status" value="4"/>
</dbReference>
<name>A0AAE0H5J8_9CHLO</name>
<dbReference type="InterPro" id="IPR000595">
    <property type="entry name" value="cNMP-bd_dom"/>
</dbReference>
<dbReference type="PROSITE" id="PS00888">
    <property type="entry name" value="CNMP_BINDING_1"/>
    <property type="match status" value="1"/>
</dbReference>
<dbReference type="InterPro" id="IPR018488">
    <property type="entry name" value="cNMP-bd_CS"/>
</dbReference>
<dbReference type="FunFam" id="1.10.510.10:FF:000210">
    <property type="entry name" value="Non-specific serine/threonine protein kinase"/>
    <property type="match status" value="1"/>
</dbReference>
<dbReference type="InterPro" id="IPR000961">
    <property type="entry name" value="AGC-kinase_C"/>
</dbReference>
<dbReference type="Proteomes" id="UP001190700">
    <property type="component" value="Unassembled WGS sequence"/>
</dbReference>
<dbReference type="SMART" id="SM00100">
    <property type="entry name" value="cNMP"/>
    <property type="match status" value="4"/>
</dbReference>
<keyword evidence="8 12" id="KW-0067">ATP-binding</keyword>
<accession>A0AAE0H5J8</accession>
<gene>
    <name evidence="17" type="ORF">CYMTET_3193</name>
</gene>
<keyword evidence="6 12" id="KW-0547">Nucleotide-binding</keyword>
<feature type="domain" description="AGC-kinase C-terminal" evidence="16">
    <location>
        <begin position="885"/>
        <end position="986"/>
    </location>
</feature>
<dbReference type="SUPFAM" id="SSF51206">
    <property type="entry name" value="cAMP-binding domain-like"/>
    <property type="match status" value="4"/>
</dbReference>
<protein>
    <recommendedName>
        <fullName evidence="2">cGMP-dependent protein kinase</fullName>
        <ecNumber evidence="2">2.7.11.12</ecNumber>
    </recommendedName>
</protein>